<proteinExistence type="predicted"/>
<evidence type="ECO:0000313" key="1">
    <source>
        <dbReference type="EMBL" id="KAH3799640.1"/>
    </source>
</evidence>
<reference evidence="1" key="1">
    <citation type="journal article" date="2019" name="bioRxiv">
        <title>The Genome of the Zebra Mussel, Dreissena polymorpha: A Resource for Invasive Species Research.</title>
        <authorList>
            <person name="McCartney M.A."/>
            <person name="Auch B."/>
            <person name="Kono T."/>
            <person name="Mallez S."/>
            <person name="Zhang Y."/>
            <person name="Obille A."/>
            <person name="Becker A."/>
            <person name="Abrahante J.E."/>
            <person name="Garbe J."/>
            <person name="Badalamenti J.P."/>
            <person name="Herman A."/>
            <person name="Mangelson H."/>
            <person name="Liachko I."/>
            <person name="Sullivan S."/>
            <person name="Sone E.D."/>
            <person name="Koren S."/>
            <person name="Silverstein K.A.T."/>
            <person name="Beckman K.B."/>
            <person name="Gohl D.M."/>
        </authorList>
    </citation>
    <scope>NUCLEOTIDE SEQUENCE</scope>
    <source>
        <strain evidence="1">Duluth1</strain>
        <tissue evidence="1">Whole animal</tissue>
    </source>
</reference>
<dbReference type="Proteomes" id="UP000828390">
    <property type="component" value="Unassembled WGS sequence"/>
</dbReference>
<reference evidence="1" key="2">
    <citation type="submission" date="2020-11" db="EMBL/GenBank/DDBJ databases">
        <authorList>
            <person name="McCartney M.A."/>
            <person name="Auch B."/>
            <person name="Kono T."/>
            <person name="Mallez S."/>
            <person name="Becker A."/>
            <person name="Gohl D.M."/>
            <person name="Silverstein K.A.T."/>
            <person name="Koren S."/>
            <person name="Bechman K.B."/>
            <person name="Herman A."/>
            <person name="Abrahante J.E."/>
            <person name="Garbe J."/>
        </authorList>
    </citation>
    <scope>NUCLEOTIDE SEQUENCE</scope>
    <source>
        <strain evidence="1">Duluth1</strain>
        <tissue evidence="1">Whole animal</tissue>
    </source>
</reference>
<dbReference type="AlphaFoldDB" id="A0A9D4J5X1"/>
<comment type="caution">
    <text evidence="1">The sequence shown here is derived from an EMBL/GenBank/DDBJ whole genome shotgun (WGS) entry which is preliminary data.</text>
</comment>
<organism evidence="1 2">
    <name type="scientific">Dreissena polymorpha</name>
    <name type="common">Zebra mussel</name>
    <name type="synonym">Mytilus polymorpha</name>
    <dbReference type="NCBI Taxonomy" id="45954"/>
    <lineage>
        <taxon>Eukaryota</taxon>
        <taxon>Metazoa</taxon>
        <taxon>Spiralia</taxon>
        <taxon>Lophotrochozoa</taxon>
        <taxon>Mollusca</taxon>
        <taxon>Bivalvia</taxon>
        <taxon>Autobranchia</taxon>
        <taxon>Heteroconchia</taxon>
        <taxon>Euheterodonta</taxon>
        <taxon>Imparidentia</taxon>
        <taxon>Neoheterodontei</taxon>
        <taxon>Myida</taxon>
        <taxon>Dreissenoidea</taxon>
        <taxon>Dreissenidae</taxon>
        <taxon>Dreissena</taxon>
    </lineage>
</organism>
<keyword evidence="2" id="KW-1185">Reference proteome</keyword>
<dbReference type="EMBL" id="JAIWYP010000007">
    <property type="protein sequence ID" value="KAH3799640.1"/>
    <property type="molecule type" value="Genomic_DNA"/>
</dbReference>
<gene>
    <name evidence="1" type="ORF">DPMN_153251</name>
</gene>
<name>A0A9D4J5X1_DREPO</name>
<sequence length="154" mass="17386">MEDYPSVHRHKFVLGRSATRIPGLLIRVGRITRPLSRCKLTSPYLSYASFSRPLSANDLGHADLPSTASFSTARFGRTRLSYPPEATQCTLASHRLPIGLNEFRPRLSIRYFSYASFPSERVCPSMGPFRTDKSYPPEATECTLTFRRLRVGLT</sequence>
<accession>A0A9D4J5X1</accession>
<evidence type="ECO:0000313" key="2">
    <source>
        <dbReference type="Proteomes" id="UP000828390"/>
    </source>
</evidence>
<protein>
    <submittedName>
        <fullName evidence="1">Uncharacterized protein</fullName>
    </submittedName>
</protein>